<feature type="region of interest" description="Disordered" evidence="1">
    <location>
        <begin position="1796"/>
        <end position="1817"/>
    </location>
</feature>
<dbReference type="Pfam" id="PF05860">
    <property type="entry name" value="TPS"/>
    <property type="match status" value="1"/>
</dbReference>
<dbReference type="InterPro" id="IPR026834">
    <property type="entry name" value="LHH"/>
</dbReference>
<dbReference type="Pfam" id="PF13332">
    <property type="entry name" value="Fil_haemagg_2"/>
    <property type="match status" value="5"/>
</dbReference>
<reference evidence="3 4" key="1">
    <citation type="submission" date="2017-07" db="EMBL/GenBank/DDBJ databases">
        <title>Phylogenetic study on the rhizospheric bacterium Ochrobactrum sp. A44.</title>
        <authorList>
            <person name="Krzyzanowska D.M."/>
            <person name="Ossowicki A."/>
            <person name="Rajewska M."/>
            <person name="Maciag T."/>
            <person name="Kaczynski Z."/>
            <person name="Czerwicka M."/>
            <person name="Jafra S."/>
        </authorList>
    </citation>
    <scope>NUCLEOTIDE SEQUENCE [LARGE SCALE GENOMIC DNA]</scope>
    <source>
        <strain evidence="3 4">A44</strain>
        <plasmid evidence="3 4">unnamed1</plasmid>
    </source>
</reference>
<evidence type="ECO:0000259" key="2">
    <source>
        <dbReference type="SMART" id="SM00912"/>
    </source>
</evidence>
<feature type="domain" description="Filamentous haemagglutinin FhaB/tRNA nuclease CdiA-like TPS" evidence="2">
    <location>
        <begin position="75"/>
        <end position="197"/>
    </location>
</feature>
<evidence type="ECO:0000313" key="4">
    <source>
        <dbReference type="Proteomes" id="UP000215256"/>
    </source>
</evidence>
<dbReference type="SUPFAM" id="SSF51126">
    <property type="entry name" value="Pectin lyase-like"/>
    <property type="match status" value="1"/>
</dbReference>
<dbReference type="GO" id="GO:0003824">
    <property type="term" value="F:catalytic activity"/>
    <property type="evidence" value="ECO:0007669"/>
    <property type="project" value="UniProtKB-ARBA"/>
</dbReference>
<dbReference type="Pfam" id="PF14411">
    <property type="entry name" value="LHH"/>
    <property type="match status" value="1"/>
</dbReference>
<dbReference type="Gene3D" id="2.160.20.10">
    <property type="entry name" value="Single-stranded right-handed beta-helix, Pectin lyase-like"/>
    <property type="match status" value="1"/>
</dbReference>
<dbReference type="KEGG" id="och:CES85_3700"/>
<dbReference type="SMART" id="SM00912">
    <property type="entry name" value="Haemagg_act"/>
    <property type="match status" value="1"/>
</dbReference>
<dbReference type="EMBL" id="CP022605">
    <property type="protein sequence ID" value="ASV87933.1"/>
    <property type="molecule type" value="Genomic_DNA"/>
</dbReference>
<dbReference type="InterPro" id="IPR011050">
    <property type="entry name" value="Pectin_lyase_fold/virulence"/>
</dbReference>
<name>A0A248UM51_9HYPH</name>
<feature type="region of interest" description="Disordered" evidence="1">
    <location>
        <begin position="1873"/>
        <end position="1898"/>
    </location>
</feature>
<proteinExistence type="predicted"/>
<feature type="compositionally biased region" description="Basic and acidic residues" evidence="1">
    <location>
        <begin position="1874"/>
        <end position="1884"/>
    </location>
</feature>
<organism evidence="3 4">
    <name type="scientific">Ochrobactrum quorumnocens</name>
    <dbReference type="NCBI Taxonomy" id="271865"/>
    <lineage>
        <taxon>Bacteria</taxon>
        <taxon>Pseudomonadati</taxon>
        <taxon>Pseudomonadota</taxon>
        <taxon>Alphaproteobacteria</taxon>
        <taxon>Hyphomicrobiales</taxon>
        <taxon>Brucellaceae</taxon>
        <taxon>Brucella/Ochrobactrum group</taxon>
        <taxon>Ochrobactrum</taxon>
    </lineage>
</organism>
<protein>
    <submittedName>
        <fullName evidence="3">Filamentous hemagglutinin family N-terminal domain protein</fullName>
    </submittedName>
</protein>
<dbReference type="NCBIfam" id="TIGR01901">
    <property type="entry name" value="adhes_NPXG"/>
    <property type="match status" value="1"/>
</dbReference>
<accession>A0A248UM51</accession>
<dbReference type="InterPro" id="IPR012334">
    <property type="entry name" value="Pectin_lyas_fold"/>
</dbReference>
<dbReference type="InterPro" id="IPR008638">
    <property type="entry name" value="FhaB/CdiA-like_TPS"/>
</dbReference>
<dbReference type="Proteomes" id="UP000215256">
    <property type="component" value="Plasmid unnamed1"/>
</dbReference>
<dbReference type="InterPro" id="IPR025157">
    <property type="entry name" value="Hemagglutinin_rpt"/>
</dbReference>
<geneLocation type="plasmid" evidence="3 4">
    <name>unnamed1</name>
</geneLocation>
<dbReference type="RefSeq" id="WP_095448730.1">
    <property type="nucleotide sequence ID" value="NZ_CP022605.1"/>
</dbReference>
<gene>
    <name evidence="3" type="ORF">CES85_3700</name>
</gene>
<evidence type="ECO:0000313" key="3">
    <source>
        <dbReference type="EMBL" id="ASV87933.1"/>
    </source>
</evidence>
<sequence>MKNFAYRHYFSRVTGFSKGTKRTHRWFDPAAFARKCVASLLSGLLVFQPVLLQAQQLTPDVNAPIGNQPGVGVAPNGVPLVDIVTPNGQGLSHNKYGDFNVGNPGLILNNHNSELGTSKLGGVTPGNANLKNSGPASVILNEVTSGNRSALQGATEVFGGRADVIIANPNGITCDGCGFINTPRAALTTGTPDIDGTGHLTGFTVQGGDVTFGSKGANFASGDGAVDLFDIVSRRVQIDGPVNGKHLRLSAGRQKFDYATGEATALDGADDAGEFAIDGSALGAMQADRIKIVVTDKGAGVRMRNDMAANAGELTLSADGKISLGNASGRDGVSVQSKSRQVEAKKITSKKKVVVKAAKGITVEAVSADEDVILSTDTGLLSIAGDAASLGNIELTSSGAIVTGNVAAGKNASLQAGQGITAGQIIADGAVNLAATSGNIALSGTAKAGGSALTVTATSGSISAASLVSFNNMALTAGADIATGDILSGGTLIASARSVNAANVVSGVDFAATDAANGAIKLKTSGDMRIEATGAIDVASLLSAGNLNINGTALAARNVTSHGVTKIAGDTNVSGQILGGGNVDIAGANIKAGGILSGVDFAASQSALNGPIILSNSGNVTLAAVAGLIDVGTILSAGNVLADAATFKSGNVTSHGETNISGTTAISGQLLSGSDITIKGASIDLGTAVAGVDLNALANGNVVLANTSHALNLTATAGNLTAQRLLSSGAAFASATDNLSANALAHGDLDLTAGGTLRLSGQSLVGGNATLNAAALNLGTLVSGVDFAATEQSSGSLILKTGAPGTGIMVLNASNGSITADQLLSGGDLKAKAQQDITYNSLQSFGSADLNSLSGTISLDKNTVVKGDIALTLQSLDLSNDRSKLATAGTLIVNAASANLANSTLTFGGLTLNLSGIADASNAKIRAVTTDGGSGNIAITAQTITTTTATAILAANDLTLTLASLTNPGQLAANNNLTFNIAGNFTNTSTGLVYAGQDGHLYVAGDLLNDQGAILVGQDLIIAANSSGGRNQSITNVSGLIKAERDATITTANLTNKRSSVPTWSTVVVSNDAIAKFELNPETWGKPLGHIFANSATNAPLNLYPGEDYAELAWMAQLYGVITFSDGTSYRTQSLQSYDENTPWNWGKSLDSVAEMRSWLLSRYPGDGKGNILLTPDLQSKSVIIVNKSDPFAWTFTWDEGTQMRQSIVEQQFDSNLSPEALIQTGRNLNIDATILNNAYSSIEAGGNAKLTGSVLNNEGVALYRTVTSTCEATGGCEAYDANGNRDGVNDLDKGNSRVTGQSIVGGAFGNIKAAGNMDVSGFATVNNTSAEGSIAGGAQLSTAPATDDPTTILNGMTAGGALYTPNAALNGLSANGTPLVGDDLIAALGNSAPKPNSGGFGGTIPGQLFLYETRAEFLDVGKFYGSGYFINRIGYKPDREIPFLGDAYFENQLIDQQLRQLVNQGLGKGSFIPGSDAIEQMKTLLDRGVDFANAHGLTIGEKLSPELIANLTETMVWYEKKTVNGIEVLVPTVYIANVDKANLTVAGAIISGDTIDMNVGDVSNSGIIQAKTDLKLDATNITAMGGSFTAGNNVSLSASQNLTISAAEMQIGNETFVKSGSGVEAGGNASLAAGNDLSLRGAEVKAGNDVDLTGQTVTLDTAKATNNGSDNAIGTTVQSGKDTTITAKQDVNVIGSNVAAGGNLGIQAEEGSVNVVAAGVEKKVNGVAGTRMSQTDSTFAQTSNLSSGGDTSIKAGDDILISGSKVKAGGDASLEAKDDINITVAQQRTETIGSEVKQGSETHIGSEISSGGSVSVAAGDKADADNSHDLNIIGSKIDAKGKVDLSATDNVTIAEARDTGYSQLDTSSKGIFSKKESHSRTETETAVGSSISGGDGVDISSGKDTTISASNIQAGTADNKADLNIDAGGDLIIASGKDTVETDASKSKSGLLSKKSDKSHVYDETTVASELGASGNVNLNAGDNVVIAGSKVTAGDDIAIEGDSVSIIGAQEQHDASSSSKKSGLGAGSGDGFYSVWGKEEKSSKENIVANVGSQLSAGNDVSIKARETDVNIIGSHVQAGNDIVLEAGRDVNILPGAESYASEDKEKRSGFGVQLSSGNGSASIGIGFGSAKTEASEGAETNAVSSLSAGRDVIITAGRDANLQAAQVVAGSTVDILAERDVNLLSAQDKTNYEFMHQELFVGVTATVSSQAAAAVGNAYEAGKRVGEGSTANSIAMATIAGINGKYVYDTLVDGQPFKPGLLQNGPLLSTSLSVGFQYSKNSAEGSTSTPVPTTISAGDTVIIEAGRDINAVGAQVSAGYDQYGLLTGGSGDIALIAGNDINLESAKATTENSNKNVSGGASFDLLTNGVSFNYGQGKGNDTTVTNINTHVTGSGTVYVNSGNDTNLRGATVSGETVIADIGGDLNIESQLDTATAKANQVNVSGGVGTNAQGNMTGGISGSYQTAKGDAAIVSEQSGIHAGEGGFDIKVDGNTKLTGGLITSEADPENNRLETGTLEFEDLDTHSKWKADTYGGGFGASGPLVSPPIKEGESETGKALSAISPGEIIITDPNNQQQNIDDLRRDTTDTNTSLPGIPDLQKLLSEQLKTQQLYDDAAAKAAKMIGDYASDRFAEAYKNKNTEEMEFWKEGGTGPAILHAIAGGLLGGVTDFNGMLSGMLGGASSAYLAPKIKELVAEFVKEAGVTGSAADFMTNSITGSILQGLGGIAGGTGASYAGNAFQYNYLTHEQRAKEIEELKACNGDQNCLQTVARAYHELNVSQENELIACKTKECVDAIVASLADSAETLADDYQQLLKLSREAAESALTFQQMDIVTGQTDLTRDIAYAYFTAAFCEANPGDNCKRTGGLLYASNQSLVEAAYGALAGSRPRGTIKQDEINLNETAPATSKATAADVENYFQQNRQYWSSDPIVINGNKVYQRNDLIDPKYVDPKTGKTNLELMQSGRAPIGPDGNPINLHHMTQSQSGPIAELTQTFHQKNSGTIHVNTWDIPSGINRAEFAKWRREYWINRVNDF</sequence>
<dbReference type="OrthoDB" id="2664633at2"/>
<evidence type="ECO:0000256" key="1">
    <source>
        <dbReference type="SAM" id="MobiDB-lite"/>
    </source>
</evidence>
<feature type="compositionally biased region" description="Low complexity" evidence="1">
    <location>
        <begin position="1800"/>
        <end position="1817"/>
    </location>
</feature>
<keyword evidence="3" id="KW-0614">Plasmid</keyword>